<feature type="transmembrane region" description="Helical" evidence="1">
    <location>
        <begin position="376"/>
        <end position="400"/>
    </location>
</feature>
<gene>
    <name evidence="2" type="ORF">NQ317_018460</name>
</gene>
<feature type="transmembrane region" description="Helical" evidence="1">
    <location>
        <begin position="92"/>
        <end position="117"/>
    </location>
</feature>
<evidence type="ECO:0000313" key="3">
    <source>
        <dbReference type="Proteomes" id="UP001162164"/>
    </source>
</evidence>
<dbReference type="PANTHER" id="PTHR11360">
    <property type="entry name" value="MONOCARBOXYLATE TRANSPORTER"/>
    <property type="match status" value="1"/>
</dbReference>
<evidence type="ECO:0000313" key="2">
    <source>
        <dbReference type="EMBL" id="KAJ8973571.1"/>
    </source>
</evidence>
<protein>
    <submittedName>
        <fullName evidence="2">Uncharacterized protein</fullName>
    </submittedName>
</protein>
<dbReference type="InterPro" id="IPR050327">
    <property type="entry name" value="Proton-linked_MCT"/>
</dbReference>
<keyword evidence="1" id="KW-0812">Transmembrane</keyword>
<dbReference type="InterPro" id="IPR036259">
    <property type="entry name" value="MFS_trans_sf"/>
</dbReference>
<sequence>MAENKGEKHEATKEEDSPPDGGYGWAIVFAIVLINSSVLTLVQCFGIIFKDEFSSMQISAAETSFLLHLHSSIFCCFGFFGSPLLKKYGFRVSAFFGASLMCLGILLSSFANSYIFLIFSISILIGRKYTVLILFGVSLLSFVGCFLFKPLKKGENNVELLRNNDKTNAINREENEEVCDKLMDPKAIYKDTTIPVNKNKSILGKIYEIFDLELLKQLPYVLVVIGLGISFAAELNIVLMMQFLLPELSELKRSAVADVTSVQYVFDITGRLVVPFLAHTCDVAPKIMYGGSLVVATISRTVLATWGKSHIVVFICCSILGLTKGSRAVFQSVIIPKYVPLDKVPAATGLNMLFNGLVSLAVGPIIGAIHDSTNSYVPALHAASALSCVCVLLWTFEYFFHKSKTVNNE</sequence>
<proteinExistence type="predicted"/>
<feature type="transmembrane region" description="Helical" evidence="1">
    <location>
        <begin position="23"/>
        <end position="48"/>
    </location>
</feature>
<keyword evidence="1" id="KW-0472">Membrane</keyword>
<reference evidence="2" key="1">
    <citation type="journal article" date="2023" name="Insect Mol. Biol.">
        <title>Genome sequencing provides insights into the evolution of gene families encoding plant cell wall-degrading enzymes in longhorned beetles.</title>
        <authorList>
            <person name="Shin N.R."/>
            <person name="Okamura Y."/>
            <person name="Kirsch R."/>
            <person name="Pauchet Y."/>
        </authorList>
    </citation>
    <scope>NUCLEOTIDE SEQUENCE</scope>
    <source>
        <strain evidence="2">MMC_N1</strain>
    </source>
</reference>
<comment type="caution">
    <text evidence="2">The sequence shown here is derived from an EMBL/GenBank/DDBJ whole genome shotgun (WGS) entry which is preliminary data.</text>
</comment>
<dbReference type="SUPFAM" id="SSF103473">
    <property type="entry name" value="MFS general substrate transporter"/>
    <property type="match status" value="1"/>
</dbReference>
<evidence type="ECO:0000256" key="1">
    <source>
        <dbReference type="SAM" id="Phobius"/>
    </source>
</evidence>
<dbReference type="Proteomes" id="UP001162164">
    <property type="component" value="Unassembled WGS sequence"/>
</dbReference>
<feature type="transmembrane region" description="Helical" evidence="1">
    <location>
        <begin position="129"/>
        <end position="151"/>
    </location>
</feature>
<keyword evidence="3" id="KW-1185">Reference proteome</keyword>
<organism evidence="2 3">
    <name type="scientific">Molorchus minor</name>
    <dbReference type="NCBI Taxonomy" id="1323400"/>
    <lineage>
        <taxon>Eukaryota</taxon>
        <taxon>Metazoa</taxon>
        <taxon>Ecdysozoa</taxon>
        <taxon>Arthropoda</taxon>
        <taxon>Hexapoda</taxon>
        <taxon>Insecta</taxon>
        <taxon>Pterygota</taxon>
        <taxon>Neoptera</taxon>
        <taxon>Endopterygota</taxon>
        <taxon>Coleoptera</taxon>
        <taxon>Polyphaga</taxon>
        <taxon>Cucujiformia</taxon>
        <taxon>Chrysomeloidea</taxon>
        <taxon>Cerambycidae</taxon>
        <taxon>Lamiinae</taxon>
        <taxon>Monochamini</taxon>
        <taxon>Molorchus</taxon>
    </lineage>
</organism>
<feature type="transmembrane region" description="Helical" evidence="1">
    <location>
        <begin position="220"/>
        <end position="245"/>
    </location>
</feature>
<accession>A0ABQ9J6J3</accession>
<dbReference type="Gene3D" id="1.20.1250.20">
    <property type="entry name" value="MFS general substrate transporter like domains"/>
    <property type="match status" value="1"/>
</dbReference>
<keyword evidence="1" id="KW-1133">Transmembrane helix</keyword>
<name>A0ABQ9J6J3_9CUCU</name>
<dbReference type="PANTHER" id="PTHR11360:SF237">
    <property type="entry name" value="MONOCARBOXYLATE TRANSPORTER 12-B-LIKE PROTEIN"/>
    <property type="match status" value="1"/>
</dbReference>
<feature type="transmembrane region" description="Helical" evidence="1">
    <location>
        <begin position="60"/>
        <end position="80"/>
    </location>
</feature>
<dbReference type="EMBL" id="JAPWTJ010001149">
    <property type="protein sequence ID" value="KAJ8973571.1"/>
    <property type="molecule type" value="Genomic_DNA"/>
</dbReference>
<feature type="transmembrane region" description="Helical" evidence="1">
    <location>
        <begin position="352"/>
        <end position="370"/>
    </location>
</feature>